<accession>A0ABU7JMP6</accession>
<evidence type="ECO:0000256" key="1">
    <source>
        <dbReference type="ARBA" id="ARBA00005254"/>
    </source>
</evidence>
<dbReference type="Gene3D" id="3.90.226.10">
    <property type="entry name" value="2-enoyl-CoA Hydratase, Chain A, domain 1"/>
    <property type="match status" value="1"/>
</dbReference>
<name>A0ABU7JMP6_9NOCA</name>
<dbReference type="SUPFAM" id="SSF52096">
    <property type="entry name" value="ClpP/crotonase"/>
    <property type="match status" value="1"/>
</dbReference>
<dbReference type="RefSeq" id="WP_330150748.1">
    <property type="nucleotide sequence ID" value="NZ_JAUZMZ010000013.1"/>
</dbReference>
<dbReference type="CDD" id="cd06558">
    <property type="entry name" value="crotonase-like"/>
    <property type="match status" value="1"/>
</dbReference>
<sequence length="280" mass="30080">MKSPTSHGTEATMTDVLSIEHPREGVKVLRMNRPDKLNALDLELVATLHREFDALASDRSTRIVVLTGAGRGFCAGLDLDGYGDVPGTEHSGAVHRTLARQEDIASLVQKIRRLPQVFVAAVNGPAAGGGFALVCASDVRIASRSAVFAVSFIKVGFSGCDIGTSWLLPRIVGAGRAHELMLTARKFDADEALRIGLLSDVVSDSELTERVTRCLDDLLAAPPLSLALTKRGMWLSLEMPSFDTAVEFENRQQALTSLTADQSEAITAFVEKCAPGYESR</sequence>
<dbReference type="PANTHER" id="PTHR43459">
    <property type="entry name" value="ENOYL-COA HYDRATASE"/>
    <property type="match status" value="1"/>
</dbReference>
<comment type="similarity">
    <text evidence="1">Belongs to the enoyl-CoA hydratase/isomerase family.</text>
</comment>
<protein>
    <submittedName>
        <fullName evidence="2">Enoyl-CoA hydratase/isomerase family protein</fullName>
    </submittedName>
</protein>
<dbReference type="EMBL" id="JAUZMZ010000013">
    <property type="protein sequence ID" value="MEE2031310.1"/>
    <property type="molecule type" value="Genomic_DNA"/>
</dbReference>
<keyword evidence="3" id="KW-1185">Reference proteome</keyword>
<dbReference type="InterPro" id="IPR029045">
    <property type="entry name" value="ClpP/crotonase-like_dom_sf"/>
</dbReference>
<dbReference type="Gene3D" id="1.10.12.10">
    <property type="entry name" value="Lyase 2-enoyl-coa Hydratase, Chain A, domain 2"/>
    <property type="match status" value="1"/>
</dbReference>
<dbReference type="Proteomes" id="UP001331936">
    <property type="component" value="Unassembled WGS sequence"/>
</dbReference>
<proteinExistence type="inferred from homology"/>
<dbReference type="InterPro" id="IPR001753">
    <property type="entry name" value="Enoyl-CoA_hydra/iso"/>
</dbReference>
<dbReference type="Pfam" id="PF00378">
    <property type="entry name" value="ECH_1"/>
    <property type="match status" value="1"/>
</dbReference>
<gene>
    <name evidence="2" type="ORF">Q8814_04160</name>
</gene>
<reference evidence="2 3" key="1">
    <citation type="submission" date="2023-08" db="EMBL/GenBank/DDBJ databases">
        <authorList>
            <person name="Girao M."/>
            <person name="Carvalho M.F."/>
        </authorList>
    </citation>
    <scope>NUCLEOTIDE SEQUENCE [LARGE SCALE GENOMIC DNA]</scope>
    <source>
        <strain evidence="2 3">CC-R104</strain>
    </source>
</reference>
<evidence type="ECO:0000313" key="3">
    <source>
        <dbReference type="Proteomes" id="UP001331936"/>
    </source>
</evidence>
<evidence type="ECO:0000313" key="2">
    <source>
        <dbReference type="EMBL" id="MEE2031310.1"/>
    </source>
</evidence>
<comment type="caution">
    <text evidence="2">The sequence shown here is derived from an EMBL/GenBank/DDBJ whole genome shotgun (WGS) entry which is preliminary data.</text>
</comment>
<dbReference type="InterPro" id="IPR014748">
    <property type="entry name" value="Enoyl-CoA_hydra_C"/>
</dbReference>
<organism evidence="2 3">
    <name type="scientific">Rhodococcus chondri</name>
    <dbReference type="NCBI Taxonomy" id="3065941"/>
    <lineage>
        <taxon>Bacteria</taxon>
        <taxon>Bacillati</taxon>
        <taxon>Actinomycetota</taxon>
        <taxon>Actinomycetes</taxon>
        <taxon>Mycobacteriales</taxon>
        <taxon>Nocardiaceae</taxon>
        <taxon>Rhodococcus</taxon>
    </lineage>
</organism>
<dbReference type="PANTHER" id="PTHR43459:SF1">
    <property type="entry name" value="EG:BACN32G11.4 PROTEIN"/>
    <property type="match status" value="1"/>
</dbReference>